<dbReference type="Gramene" id="TraesNOR7D03G04323530.1">
    <property type="protein sequence ID" value="TraesNOR7D03G04323530.1.CDS1"/>
    <property type="gene ID" value="TraesNOR7D03G04323530"/>
</dbReference>
<accession>A0A3B6TBD1</accession>
<feature type="region of interest" description="Disordered" evidence="1">
    <location>
        <begin position="1"/>
        <end position="65"/>
    </location>
</feature>
<dbReference type="Gramene" id="TraesWEE_scaffold_109335_01G000100.1">
    <property type="protein sequence ID" value="TraesWEE_scaffold_109335_01G000100.1"/>
    <property type="gene ID" value="TraesWEE_scaffold_109335_01G000100"/>
</dbReference>
<keyword evidence="3" id="KW-1185">Reference proteome</keyword>
<dbReference type="Gramene" id="TraesCS7D02G014500.1">
    <property type="protein sequence ID" value="TraesCS7D02G014500.1.cds1"/>
    <property type="gene ID" value="TraesCS7D02G014500"/>
</dbReference>
<dbReference type="AlphaFoldDB" id="A0A3B6TBD1"/>
<evidence type="ECO:0000313" key="2">
    <source>
        <dbReference type="EnsemblPlants" id="TraesCS7D02G014500.1.cds1"/>
    </source>
</evidence>
<feature type="compositionally biased region" description="Gly residues" evidence="1">
    <location>
        <begin position="1"/>
        <end position="17"/>
    </location>
</feature>
<proteinExistence type="predicted"/>
<reference evidence="2" key="1">
    <citation type="submission" date="2018-08" db="EMBL/GenBank/DDBJ databases">
        <authorList>
            <person name="Rossello M."/>
        </authorList>
    </citation>
    <scope>NUCLEOTIDE SEQUENCE [LARGE SCALE GENOMIC DNA]</scope>
    <source>
        <strain evidence="2">cv. Chinese Spring</strain>
    </source>
</reference>
<evidence type="ECO:0000256" key="1">
    <source>
        <dbReference type="SAM" id="MobiDB-lite"/>
    </source>
</evidence>
<dbReference type="OrthoDB" id="694638at2759"/>
<dbReference type="Proteomes" id="UP000019116">
    <property type="component" value="Chromosome 7D"/>
</dbReference>
<name>A0A3B6TBD1_WHEAT</name>
<dbReference type="Gramene" id="TraesCS7D03G0032500.1">
    <property type="protein sequence ID" value="TraesCS7D03G0032500.1.CDS1"/>
    <property type="gene ID" value="TraesCS7D03G0032500"/>
</dbReference>
<dbReference type="Gramene" id="TraesMAC7D03G04266450.1">
    <property type="protein sequence ID" value="TraesMAC7D03G04266450.1.CDS1"/>
    <property type="gene ID" value="TraesMAC7D03G04266450"/>
</dbReference>
<reference evidence="2" key="2">
    <citation type="submission" date="2018-10" db="UniProtKB">
        <authorList>
            <consortium name="EnsemblPlants"/>
        </authorList>
    </citation>
    <scope>IDENTIFICATION</scope>
</reference>
<organism evidence="2">
    <name type="scientific">Triticum aestivum</name>
    <name type="common">Wheat</name>
    <dbReference type="NCBI Taxonomy" id="4565"/>
    <lineage>
        <taxon>Eukaryota</taxon>
        <taxon>Viridiplantae</taxon>
        <taxon>Streptophyta</taxon>
        <taxon>Embryophyta</taxon>
        <taxon>Tracheophyta</taxon>
        <taxon>Spermatophyta</taxon>
        <taxon>Magnoliopsida</taxon>
        <taxon>Liliopsida</taxon>
        <taxon>Poales</taxon>
        <taxon>Poaceae</taxon>
        <taxon>BOP clade</taxon>
        <taxon>Pooideae</taxon>
        <taxon>Triticodae</taxon>
        <taxon>Triticeae</taxon>
        <taxon>Triticinae</taxon>
        <taxon>Triticum</taxon>
    </lineage>
</organism>
<sequence>MPAGAVVGGRGPGGFGGPATTMHLRASSDRAASKQRRVAPEPADVGAAKKKVHLSQAPAAVPARRKRPAMVTIAEDGPCEFGACALKRPEQTSRGAAVGGLAARGGGFGAIKVGSEAFVSRA</sequence>
<dbReference type="OMA" id="XVDDLVR"/>
<dbReference type="Gramene" id="TraesLAC7D03G04221690.1">
    <property type="protein sequence ID" value="TraesLAC7D03G04221690.1.CDS1"/>
    <property type="gene ID" value="TraesLAC7D03G04221690"/>
</dbReference>
<dbReference type="Gramene" id="TraesSTA7D03G04268900.1">
    <property type="protein sequence ID" value="TraesSTA7D03G04268900.1.CDS1"/>
    <property type="gene ID" value="TraesSTA7D03G04268900"/>
</dbReference>
<evidence type="ECO:0000313" key="3">
    <source>
        <dbReference type="Proteomes" id="UP000019116"/>
    </source>
</evidence>
<dbReference type="Gramene" id="TraesLDM7D03G04281570.1">
    <property type="protein sequence ID" value="TraesLDM7D03G04281570.1.CDS1"/>
    <property type="gene ID" value="TraesLDM7D03G04281570"/>
</dbReference>
<dbReference type="EnsemblPlants" id="TraesCS7D02G014500.1">
    <property type="protein sequence ID" value="TraesCS7D02G014500.1.cds1"/>
    <property type="gene ID" value="TraesCS7D02G014500"/>
</dbReference>
<protein>
    <submittedName>
        <fullName evidence="2">Uncharacterized protein</fullName>
    </submittedName>
</protein>